<keyword evidence="4 5" id="KW-0560">Oxidoreductase</keyword>
<keyword evidence="2 5" id="KW-0274">FAD</keyword>
<dbReference type="Pfam" id="PF07992">
    <property type="entry name" value="Pyr_redox_2"/>
    <property type="match status" value="1"/>
</dbReference>
<dbReference type="InterPro" id="IPR036188">
    <property type="entry name" value="FAD/NAD-bd_sf"/>
</dbReference>
<feature type="binding site" evidence="5">
    <location>
        <position position="291"/>
    </location>
    <ligand>
        <name>FAD</name>
        <dbReference type="ChEBI" id="CHEBI:57692"/>
    </ligand>
</feature>
<dbReference type="EMBL" id="LAOR01000017">
    <property type="protein sequence ID" value="KJW07539.1"/>
    <property type="molecule type" value="Genomic_DNA"/>
</dbReference>
<feature type="binding site" evidence="5">
    <location>
        <position position="46"/>
    </location>
    <ligand>
        <name>FAD</name>
        <dbReference type="ChEBI" id="CHEBI:57692"/>
    </ligand>
</feature>
<protein>
    <recommendedName>
        <fullName evidence="5">Ferredoxin--NADP reductase</fullName>
        <shortName evidence="5">FNR</shortName>
        <shortName evidence="5">Fd-NADP(+) reductase</shortName>
        <ecNumber evidence="5">1.18.1.2</ecNumber>
    </recommendedName>
</protein>
<dbReference type="Proteomes" id="UP000033580">
    <property type="component" value="Unassembled WGS sequence"/>
</dbReference>
<dbReference type="GO" id="GO:0050660">
    <property type="term" value="F:flavin adenine dinucleotide binding"/>
    <property type="evidence" value="ECO:0007669"/>
    <property type="project" value="UniProtKB-UniRule"/>
</dbReference>
<evidence type="ECO:0000256" key="1">
    <source>
        <dbReference type="ARBA" id="ARBA00022630"/>
    </source>
</evidence>
<dbReference type="InterPro" id="IPR022890">
    <property type="entry name" value="Fd--NADP_Rdtase_type_2"/>
</dbReference>
<accession>A0A0F3RQX4</accession>
<feature type="domain" description="FAD/NAD(P)-binding" evidence="6">
    <location>
        <begin position="10"/>
        <end position="302"/>
    </location>
</feature>
<dbReference type="AlphaFoldDB" id="A0A0F3RQX4"/>
<comment type="cofactor">
    <cofactor evidence="5">
        <name>FAD</name>
        <dbReference type="ChEBI" id="CHEBI:57692"/>
    </cofactor>
    <text evidence="5">Binds 1 FAD per subunit.</text>
</comment>
<dbReference type="PATRIC" id="fig|1441384.3.peg.795"/>
<comment type="catalytic activity">
    <reaction evidence="5">
        <text>2 reduced [2Fe-2S]-[ferredoxin] + NADP(+) + H(+) = 2 oxidized [2Fe-2S]-[ferredoxin] + NADPH</text>
        <dbReference type="Rhea" id="RHEA:20125"/>
        <dbReference type="Rhea" id="RHEA-COMP:10000"/>
        <dbReference type="Rhea" id="RHEA-COMP:10001"/>
        <dbReference type="ChEBI" id="CHEBI:15378"/>
        <dbReference type="ChEBI" id="CHEBI:33737"/>
        <dbReference type="ChEBI" id="CHEBI:33738"/>
        <dbReference type="ChEBI" id="CHEBI:57783"/>
        <dbReference type="ChEBI" id="CHEBI:58349"/>
        <dbReference type="EC" id="1.18.1.2"/>
    </reaction>
</comment>
<feature type="binding site" evidence="5">
    <location>
        <position position="51"/>
    </location>
    <ligand>
        <name>FAD</name>
        <dbReference type="ChEBI" id="CHEBI:57692"/>
    </ligand>
</feature>
<gene>
    <name evidence="7" type="ORF">OTUT144_0397</name>
</gene>
<dbReference type="InterPro" id="IPR050097">
    <property type="entry name" value="Ferredoxin-NADP_redctase_2"/>
</dbReference>
<evidence type="ECO:0000313" key="8">
    <source>
        <dbReference type="Proteomes" id="UP000033580"/>
    </source>
</evidence>
<feature type="binding site" evidence="5">
    <location>
        <position position="91"/>
    </location>
    <ligand>
        <name>FAD</name>
        <dbReference type="ChEBI" id="CHEBI:57692"/>
    </ligand>
</feature>
<reference evidence="7 8" key="1">
    <citation type="submission" date="2015-01" db="EMBL/GenBank/DDBJ databases">
        <title>Genome Sequencing of Rickettsiales.</title>
        <authorList>
            <person name="Daugherty S.C."/>
            <person name="Su Q."/>
            <person name="Abolude K."/>
            <person name="Beier-Sexton M."/>
            <person name="Carlyon J.A."/>
            <person name="Carter R."/>
            <person name="Day N.P."/>
            <person name="Dumler S.J."/>
            <person name="Dyachenko V."/>
            <person name="Godinez A."/>
            <person name="Kurtti T.J."/>
            <person name="Lichay M."/>
            <person name="Mullins K.E."/>
            <person name="Ott S."/>
            <person name="Pappas-Brown V."/>
            <person name="Paris D.H."/>
            <person name="Patel P."/>
            <person name="Richards A.L."/>
            <person name="Sadzewicz L."/>
            <person name="Sears K."/>
            <person name="Seidman D."/>
            <person name="Sengamalay N."/>
            <person name="Stenos J."/>
            <person name="Tallon L.J."/>
            <person name="Vincent G."/>
            <person name="Fraser C.M."/>
            <person name="Munderloh U."/>
            <person name="Dunning-Hotopp J.C."/>
        </authorList>
    </citation>
    <scope>NUCLEOTIDE SEQUENCE [LARGE SCALE GENOMIC DNA]</scope>
    <source>
        <strain evidence="7 8">UT144</strain>
    </source>
</reference>
<evidence type="ECO:0000256" key="4">
    <source>
        <dbReference type="ARBA" id="ARBA00023002"/>
    </source>
</evidence>
<keyword evidence="3 5" id="KW-0521">NADP</keyword>
<dbReference type="SUPFAM" id="SSF51905">
    <property type="entry name" value="FAD/NAD(P)-binding domain"/>
    <property type="match status" value="1"/>
</dbReference>
<comment type="caution">
    <text evidence="7">The sequence shown here is derived from an EMBL/GenBank/DDBJ whole genome shotgun (WGS) entry which is preliminary data.</text>
</comment>
<keyword evidence="1 5" id="KW-0285">Flavoprotein</keyword>
<evidence type="ECO:0000313" key="7">
    <source>
        <dbReference type="EMBL" id="KJW07539.1"/>
    </source>
</evidence>
<dbReference type="EC" id="1.18.1.2" evidence="5"/>
<dbReference type="PANTHER" id="PTHR48105">
    <property type="entry name" value="THIOREDOXIN REDUCTASE 1-RELATED-RELATED"/>
    <property type="match status" value="1"/>
</dbReference>
<dbReference type="InterPro" id="IPR023753">
    <property type="entry name" value="FAD/NAD-binding_dom"/>
</dbReference>
<dbReference type="PRINTS" id="PR00469">
    <property type="entry name" value="PNDRDTASEII"/>
</dbReference>
<dbReference type="HAMAP" id="MF_01685">
    <property type="entry name" value="FENR2"/>
    <property type="match status" value="1"/>
</dbReference>
<organism evidence="7 8">
    <name type="scientific">Orientia tsutsugamushi str. UT144</name>
    <dbReference type="NCBI Taxonomy" id="1441384"/>
    <lineage>
        <taxon>Bacteria</taxon>
        <taxon>Pseudomonadati</taxon>
        <taxon>Pseudomonadota</taxon>
        <taxon>Alphaproteobacteria</taxon>
        <taxon>Rickettsiales</taxon>
        <taxon>Rickettsiaceae</taxon>
        <taxon>Rickettsieae</taxon>
        <taxon>Orientia</taxon>
    </lineage>
</organism>
<dbReference type="GO" id="GO:0050661">
    <property type="term" value="F:NADP binding"/>
    <property type="evidence" value="ECO:0007669"/>
    <property type="project" value="UniProtKB-UniRule"/>
</dbReference>
<dbReference type="Gene3D" id="3.50.50.60">
    <property type="entry name" value="FAD/NAD(P)-binding domain"/>
    <property type="match status" value="2"/>
</dbReference>
<dbReference type="PRINTS" id="PR00368">
    <property type="entry name" value="FADPNR"/>
</dbReference>
<sequence length="338" mass="37055">MLSKNVHTTDVVIVGAGPVGLFAVFQAGMLEMKCHVVDALDCIGGQCVTLYPDKPIYDIPAYPVITAAELIEQLKQQSAPFDTVYHLGQQVIGCKIDNDMITITTSAEQVICAKSLIIAAGCGAFKYKRLTLDNIEAFENKTVFYSVKDKNKFINKKVVIAGGGDSAIDWTLLLSDVAEVIYLVHRRENFRCAPYSLNQIKQLAECGKVQMIVPYQLAKLTGENGLLKEVLVTNFNGGTQTLPADYLLAFFGLAADLGPIHKWGLKTDLRRIEVNSITYETTIPGIYAIGDVASYPGKLKLILTGFAEAATAMSHCYQRVFGKKLHFQYSTVKGVLRS</sequence>
<name>A0A0F3RQX4_ORITS</name>
<feature type="binding site" evidence="5">
    <location>
        <position position="125"/>
    </location>
    <ligand>
        <name>FAD</name>
        <dbReference type="ChEBI" id="CHEBI:57692"/>
    </ligand>
</feature>
<comment type="caution">
    <text evidence="5">Lacks conserved residue(s) required for the propagation of feature annotation.</text>
</comment>
<evidence type="ECO:0000256" key="5">
    <source>
        <dbReference type="HAMAP-Rule" id="MF_01685"/>
    </source>
</evidence>
<evidence type="ECO:0000256" key="3">
    <source>
        <dbReference type="ARBA" id="ARBA00022857"/>
    </source>
</evidence>
<evidence type="ECO:0000256" key="2">
    <source>
        <dbReference type="ARBA" id="ARBA00022827"/>
    </source>
</evidence>
<proteinExistence type="inferred from homology"/>
<feature type="binding site" evidence="5">
    <location>
        <position position="331"/>
    </location>
    <ligand>
        <name>FAD</name>
        <dbReference type="ChEBI" id="CHEBI:57692"/>
    </ligand>
</feature>
<comment type="subunit">
    <text evidence="5">Homodimer.</text>
</comment>
<evidence type="ECO:0000259" key="6">
    <source>
        <dbReference type="Pfam" id="PF07992"/>
    </source>
</evidence>
<feature type="binding site" evidence="5">
    <location>
        <position position="38"/>
    </location>
    <ligand>
        <name>FAD</name>
        <dbReference type="ChEBI" id="CHEBI:57692"/>
    </ligand>
</feature>
<comment type="similarity">
    <text evidence="5">Belongs to the ferredoxin--NADP reductase type 2 family.</text>
</comment>
<dbReference type="GO" id="GO:0004324">
    <property type="term" value="F:ferredoxin-NADP+ reductase activity"/>
    <property type="evidence" value="ECO:0007669"/>
    <property type="project" value="UniProtKB-UniRule"/>
</dbReference>